<dbReference type="RefSeq" id="WP_169663055.1">
    <property type="nucleotide sequence ID" value="NZ_CP076132.1"/>
</dbReference>
<evidence type="ECO:0000313" key="1">
    <source>
        <dbReference type="EMBL" id="QWG00553.1"/>
    </source>
</evidence>
<organism evidence="1 2">
    <name type="scientific">Flammeovirga yaeyamensis</name>
    <dbReference type="NCBI Taxonomy" id="367791"/>
    <lineage>
        <taxon>Bacteria</taxon>
        <taxon>Pseudomonadati</taxon>
        <taxon>Bacteroidota</taxon>
        <taxon>Cytophagia</taxon>
        <taxon>Cytophagales</taxon>
        <taxon>Flammeovirgaceae</taxon>
        <taxon>Flammeovirga</taxon>
    </lineage>
</organism>
<dbReference type="Proteomes" id="UP000678679">
    <property type="component" value="Chromosome 1"/>
</dbReference>
<dbReference type="EMBL" id="CP076132">
    <property type="protein sequence ID" value="QWG00553.1"/>
    <property type="molecule type" value="Genomic_DNA"/>
</dbReference>
<evidence type="ECO:0000313" key="2">
    <source>
        <dbReference type="Proteomes" id="UP000678679"/>
    </source>
</evidence>
<name>A0AAX1MZ04_9BACT</name>
<gene>
    <name evidence="1" type="ORF">KMW28_12915</name>
</gene>
<dbReference type="KEGG" id="fya:KMW28_12915"/>
<proteinExistence type="predicted"/>
<reference evidence="1 2" key="1">
    <citation type="submission" date="2021-05" db="EMBL/GenBank/DDBJ databases">
        <title>Comparative genomic studies on the polysaccharide-degrading batcterial strains of the Flammeovirga genus.</title>
        <authorList>
            <person name="Zewei F."/>
            <person name="Zheng Z."/>
            <person name="Yu L."/>
            <person name="Ruyue G."/>
            <person name="Yanhong M."/>
            <person name="Yuanyuan C."/>
            <person name="Jingyan G."/>
            <person name="Wenjun H."/>
        </authorList>
    </citation>
    <scope>NUCLEOTIDE SEQUENCE [LARGE SCALE GENOMIC DNA]</scope>
    <source>
        <strain evidence="1 2">NBRC:100898</strain>
    </source>
</reference>
<dbReference type="AlphaFoldDB" id="A0AAX1MZ04"/>
<sequence length="116" mass="13503">MVQLIIERKDHNTAINTKLANILYEDWRTDDSLVEVCYKSHKVEYILTNTRKSNPKRNPEAVLLGIDRNSPKLEKWLENINNEVPKAILLVINQEGIIDVMVGVVEINRFLQNNYN</sequence>
<protein>
    <submittedName>
        <fullName evidence="1">Uncharacterized protein</fullName>
    </submittedName>
</protein>
<keyword evidence="2" id="KW-1185">Reference proteome</keyword>
<accession>A0AAX1MZ04</accession>